<keyword evidence="4 7" id="KW-0812">Transmembrane</keyword>
<dbReference type="Proteomes" id="UP000217210">
    <property type="component" value="Chromosome"/>
</dbReference>
<feature type="transmembrane region" description="Helical" evidence="7">
    <location>
        <begin position="651"/>
        <end position="673"/>
    </location>
</feature>
<name>A0A249L595_9ACTN</name>
<organism evidence="9 10">
    <name type="scientific">Candidatus Nanopelagicus abundans</name>
    <dbReference type="NCBI Taxonomy" id="1884916"/>
    <lineage>
        <taxon>Bacteria</taxon>
        <taxon>Bacillati</taxon>
        <taxon>Actinomycetota</taxon>
        <taxon>Actinomycetes</taxon>
        <taxon>Candidatus Nanopelagicales</taxon>
        <taxon>Candidatus Nanopelagicaceae</taxon>
        <taxon>Candidatus Nanopelagicus</taxon>
    </lineage>
</organism>
<evidence type="ECO:0000256" key="3">
    <source>
        <dbReference type="ARBA" id="ARBA00022475"/>
    </source>
</evidence>
<dbReference type="OrthoDB" id="7051771at2"/>
<dbReference type="GO" id="GO:0005886">
    <property type="term" value="C:plasma membrane"/>
    <property type="evidence" value="ECO:0007669"/>
    <property type="project" value="UniProtKB-SubCell"/>
</dbReference>
<keyword evidence="10" id="KW-1185">Reference proteome</keyword>
<comment type="similarity">
    <text evidence="2">Belongs to the resistance-nodulation-cell division (RND) (TC 2.A.6) family. MmpL subfamily.</text>
</comment>
<comment type="subcellular location">
    <subcellularLocation>
        <location evidence="1">Cell membrane</location>
        <topology evidence="1">Multi-pass membrane protein</topology>
    </subcellularLocation>
</comment>
<feature type="domain" description="SSD" evidence="8">
    <location>
        <begin position="206"/>
        <end position="331"/>
    </location>
</feature>
<accession>A0A249L595</accession>
<dbReference type="PANTHER" id="PTHR33406">
    <property type="entry name" value="MEMBRANE PROTEIN MJ1562-RELATED"/>
    <property type="match status" value="1"/>
</dbReference>
<dbReference type="SUPFAM" id="SSF82866">
    <property type="entry name" value="Multidrug efflux transporter AcrB transmembrane domain"/>
    <property type="match status" value="2"/>
</dbReference>
<feature type="transmembrane region" description="Helical" evidence="7">
    <location>
        <begin position="182"/>
        <end position="201"/>
    </location>
</feature>
<dbReference type="RefSeq" id="WP_095688527.1">
    <property type="nucleotide sequence ID" value="NZ_CP016779.1"/>
</dbReference>
<dbReference type="EMBL" id="CP016779">
    <property type="protein sequence ID" value="ASY24270.1"/>
    <property type="molecule type" value="Genomic_DNA"/>
</dbReference>
<evidence type="ECO:0000256" key="7">
    <source>
        <dbReference type="SAM" id="Phobius"/>
    </source>
</evidence>
<dbReference type="Gene3D" id="1.20.1640.10">
    <property type="entry name" value="Multidrug efflux transporter AcrB transmembrane domain"/>
    <property type="match status" value="2"/>
</dbReference>
<dbReference type="KEGG" id="nab:B1sIIB91_05170"/>
<feature type="transmembrane region" description="Helical" evidence="7">
    <location>
        <begin position="308"/>
        <end position="333"/>
    </location>
</feature>
<evidence type="ECO:0000259" key="8">
    <source>
        <dbReference type="PROSITE" id="PS50156"/>
    </source>
</evidence>
<evidence type="ECO:0000313" key="9">
    <source>
        <dbReference type="EMBL" id="ASY24270.1"/>
    </source>
</evidence>
<evidence type="ECO:0000256" key="4">
    <source>
        <dbReference type="ARBA" id="ARBA00022692"/>
    </source>
</evidence>
<dbReference type="InterPro" id="IPR000731">
    <property type="entry name" value="SSD"/>
</dbReference>
<feature type="transmembrane region" description="Helical" evidence="7">
    <location>
        <begin position="541"/>
        <end position="560"/>
    </location>
</feature>
<dbReference type="InterPro" id="IPR050545">
    <property type="entry name" value="Mycobact_MmpL"/>
</dbReference>
<keyword evidence="6 7" id="KW-0472">Membrane</keyword>
<keyword evidence="3" id="KW-1003">Cell membrane</keyword>
<dbReference type="Pfam" id="PF03176">
    <property type="entry name" value="MMPL"/>
    <property type="match status" value="2"/>
</dbReference>
<sequence length="699" mass="74858">MFEKLGSAIVRRKKFIFALFVAAIIASGGIGSAVFGKLESGGYSDLNSDSAKAFEYLTDVFKVKEPVVVLVVETKNGLTNPESVAAATKLEKEIKSIPGVESTLSYWSAGGAPSLKSSDGNSAFLFIYSKSVEWEAIESLGEQVGKKYDGNYENLRIYASGTGVFASAINKKIADDIKLSEAISIPLTFILLVFVFGGLVASGMPLLVGVSAILGSFLVMYLLTLFTGVSIFALNLITGLGLGLGIDYSLLIVNRFREELHTGKSVDEAIKRTVSTAGKTVFYSGLTIVITLASLMLFPLMFLKSFGYAGVTVVIMAVLGSLVALPALLAILGKNIDKAVIRKSAITPKEDGRWAQTARFVMRRPLAVVVLSLVFLSILAAPIKNIVFSQVDSRVLPANNPAAFASKIISDRFPGQEGNPVEIVIPKGALVQPEVTKYISEVAKVDGIVRVSPPQIFGDDLRITAVHSMPPRTLKGESLIKDIREIKSPEGTLIGGIAADYADTQIGIAKTMPWALTWIAIGVLILLFVFTGSIILPIKAVILNILSLAATLGAITWIFVDGHLRWLVGDFTVTGAVDTGSIILVAVVAFGLSMDYELFLLSRIKEEHDAGKSNIESVAIGLQRSARIITAAAGLLAIVFASFMISGVTSIKMLGFGVAFAILLDATLVRALLVPALMRLFGERNWWAPKSMKRFTINH</sequence>
<evidence type="ECO:0000256" key="1">
    <source>
        <dbReference type="ARBA" id="ARBA00004651"/>
    </source>
</evidence>
<evidence type="ECO:0000256" key="6">
    <source>
        <dbReference type="ARBA" id="ARBA00023136"/>
    </source>
</evidence>
<protein>
    <submittedName>
        <fullName evidence="9">Putative drug exporter of the RND superfamily</fullName>
    </submittedName>
</protein>
<feature type="transmembrane region" description="Helical" evidence="7">
    <location>
        <begin position="515"/>
        <end position="536"/>
    </location>
</feature>
<evidence type="ECO:0000313" key="10">
    <source>
        <dbReference type="Proteomes" id="UP000217210"/>
    </source>
</evidence>
<proteinExistence type="inferred from homology"/>
<evidence type="ECO:0000256" key="5">
    <source>
        <dbReference type="ARBA" id="ARBA00022989"/>
    </source>
</evidence>
<feature type="transmembrane region" description="Helical" evidence="7">
    <location>
        <begin position="232"/>
        <end position="253"/>
    </location>
</feature>
<dbReference type="PROSITE" id="PS50156">
    <property type="entry name" value="SSD"/>
    <property type="match status" value="1"/>
</dbReference>
<evidence type="ECO:0000256" key="2">
    <source>
        <dbReference type="ARBA" id="ARBA00010157"/>
    </source>
</evidence>
<gene>
    <name evidence="9" type="ORF">B1sIIB91_05170</name>
</gene>
<feature type="transmembrane region" description="Helical" evidence="7">
    <location>
        <begin position="580"/>
        <end position="604"/>
    </location>
</feature>
<dbReference type="PANTHER" id="PTHR33406:SF11">
    <property type="entry name" value="MEMBRANE PROTEIN SCO6666-RELATED"/>
    <property type="match status" value="1"/>
</dbReference>
<reference evidence="9 10" key="1">
    <citation type="submission" date="2016-07" db="EMBL/GenBank/DDBJ databases">
        <title>High microdiversification within the ubiquitous acI lineage of Actinobacteria.</title>
        <authorList>
            <person name="Neuenschwander S.M."/>
            <person name="Salcher M."/>
            <person name="Ghai R."/>
            <person name="Pernthaler J."/>
        </authorList>
    </citation>
    <scope>NUCLEOTIDE SEQUENCE [LARGE SCALE GENOMIC DNA]</scope>
    <source>
        <strain evidence="9">MMS-IIB-91</strain>
    </source>
</reference>
<feature type="transmembrane region" description="Helical" evidence="7">
    <location>
        <begin position="366"/>
        <end position="387"/>
    </location>
</feature>
<dbReference type="InterPro" id="IPR004869">
    <property type="entry name" value="MMPL_dom"/>
</dbReference>
<feature type="transmembrane region" description="Helical" evidence="7">
    <location>
        <begin position="625"/>
        <end position="645"/>
    </location>
</feature>
<feature type="transmembrane region" description="Helical" evidence="7">
    <location>
        <begin position="281"/>
        <end position="302"/>
    </location>
</feature>
<keyword evidence="5 7" id="KW-1133">Transmembrane helix</keyword>
<dbReference type="AlphaFoldDB" id="A0A249L595"/>